<dbReference type="AlphaFoldDB" id="A0A6J4I937"/>
<feature type="compositionally biased region" description="Low complexity" evidence="1">
    <location>
        <begin position="18"/>
        <end position="37"/>
    </location>
</feature>
<dbReference type="EMBL" id="CADCTI010000157">
    <property type="protein sequence ID" value="CAA9245971.1"/>
    <property type="molecule type" value="Genomic_DNA"/>
</dbReference>
<feature type="non-terminal residue" evidence="2">
    <location>
        <position position="64"/>
    </location>
</feature>
<name>A0A6J4I937_9ACTN</name>
<feature type="region of interest" description="Disordered" evidence="1">
    <location>
        <begin position="1"/>
        <end position="39"/>
    </location>
</feature>
<sequence>CATSSGRNGSLEGSPRLSWARRSGSPGRRSTPSRPAGTCRRCRWRSCWPASSPRPWKRCSMSTT</sequence>
<organism evidence="2">
    <name type="scientific">uncultured Blastococcus sp</name>
    <dbReference type="NCBI Taxonomy" id="217144"/>
    <lineage>
        <taxon>Bacteria</taxon>
        <taxon>Bacillati</taxon>
        <taxon>Actinomycetota</taxon>
        <taxon>Actinomycetes</taxon>
        <taxon>Geodermatophilales</taxon>
        <taxon>Geodermatophilaceae</taxon>
        <taxon>Blastococcus</taxon>
        <taxon>environmental samples</taxon>
    </lineage>
</organism>
<protein>
    <submittedName>
        <fullName evidence="2">Transcriptional regulator, Xre family</fullName>
    </submittedName>
</protein>
<gene>
    <name evidence="2" type="ORF">AVDCRST_MAG57-1721</name>
</gene>
<accession>A0A6J4I937</accession>
<evidence type="ECO:0000313" key="2">
    <source>
        <dbReference type="EMBL" id="CAA9245971.1"/>
    </source>
</evidence>
<proteinExistence type="predicted"/>
<feature type="non-terminal residue" evidence="2">
    <location>
        <position position="1"/>
    </location>
</feature>
<evidence type="ECO:0000256" key="1">
    <source>
        <dbReference type="SAM" id="MobiDB-lite"/>
    </source>
</evidence>
<reference evidence="2" key="1">
    <citation type="submission" date="2020-02" db="EMBL/GenBank/DDBJ databases">
        <authorList>
            <person name="Meier V. D."/>
        </authorList>
    </citation>
    <scope>NUCLEOTIDE SEQUENCE</scope>
    <source>
        <strain evidence="2">AVDCRST_MAG57</strain>
    </source>
</reference>